<dbReference type="Proteomes" id="UP000622552">
    <property type="component" value="Unassembled WGS sequence"/>
</dbReference>
<dbReference type="PROSITE" id="PS50850">
    <property type="entry name" value="MFS"/>
    <property type="match status" value="1"/>
</dbReference>
<name>A0A8J7GC64_9ACTN</name>
<dbReference type="PANTHER" id="PTHR43266:SF2">
    <property type="entry name" value="MAJOR FACILITATOR SUPERFAMILY (MFS) PROFILE DOMAIN-CONTAINING PROTEIN"/>
    <property type="match status" value="1"/>
</dbReference>
<evidence type="ECO:0000313" key="10">
    <source>
        <dbReference type="Proteomes" id="UP000622552"/>
    </source>
</evidence>
<evidence type="ECO:0000313" key="9">
    <source>
        <dbReference type="EMBL" id="MBG6135730.1"/>
    </source>
</evidence>
<feature type="transmembrane region" description="Helical" evidence="7">
    <location>
        <begin position="12"/>
        <end position="36"/>
    </location>
</feature>
<evidence type="ECO:0000256" key="1">
    <source>
        <dbReference type="ARBA" id="ARBA00004651"/>
    </source>
</evidence>
<evidence type="ECO:0000256" key="7">
    <source>
        <dbReference type="SAM" id="Phobius"/>
    </source>
</evidence>
<feature type="transmembrane region" description="Helical" evidence="7">
    <location>
        <begin position="150"/>
        <end position="174"/>
    </location>
</feature>
<dbReference type="GO" id="GO:0022857">
    <property type="term" value="F:transmembrane transporter activity"/>
    <property type="evidence" value="ECO:0007669"/>
    <property type="project" value="InterPro"/>
</dbReference>
<evidence type="ECO:0000256" key="6">
    <source>
        <dbReference type="ARBA" id="ARBA00023136"/>
    </source>
</evidence>
<dbReference type="InterPro" id="IPR036259">
    <property type="entry name" value="MFS_trans_sf"/>
</dbReference>
<keyword evidence="4 7" id="KW-0812">Transmembrane</keyword>
<dbReference type="SUPFAM" id="SSF103473">
    <property type="entry name" value="MFS general substrate transporter"/>
    <property type="match status" value="1"/>
</dbReference>
<evidence type="ECO:0000256" key="2">
    <source>
        <dbReference type="ARBA" id="ARBA00022448"/>
    </source>
</evidence>
<proteinExistence type="predicted"/>
<dbReference type="EMBL" id="JADOUF010000001">
    <property type="protein sequence ID" value="MBG6135730.1"/>
    <property type="molecule type" value="Genomic_DNA"/>
</dbReference>
<accession>A0A8J7GC64</accession>
<dbReference type="Pfam" id="PF07690">
    <property type="entry name" value="MFS_1"/>
    <property type="match status" value="2"/>
</dbReference>
<evidence type="ECO:0000256" key="3">
    <source>
        <dbReference type="ARBA" id="ARBA00022475"/>
    </source>
</evidence>
<dbReference type="AlphaFoldDB" id="A0A8J7GC64"/>
<dbReference type="InterPro" id="IPR011701">
    <property type="entry name" value="MFS"/>
</dbReference>
<gene>
    <name evidence="9" type="ORF">IW245_001924</name>
</gene>
<keyword evidence="3" id="KW-1003">Cell membrane</keyword>
<feature type="transmembrane region" description="Helical" evidence="7">
    <location>
        <begin position="267"/>
        <end position="285"/>
    </location>
</feature>
<keyword evidence="2" id="KW-0813">Transport</keyword>
<feature type="transmembrane region" description="Helical" evidence="7">
    <location>
        <begin position="320"/>
        <end position="345"/>
    </location>
</feature>
<comment type="caution">
    <text evidence="9">The sequence shown here is derived from an EMBL/GenBank/DDBJ whole genome shotgun (WGS) entry which is preliminary data.</text>
</comment>
<dbReference type="InterPro" id="IPR020846">
    <property type="entry name" value="MFS_dom"/>
</dbReference>
<keyword evidence="6 7" id="KW-0472">Membrane</keyword>
<dbReference type="CDD" id="cd06173">
    <property type="entry name" value="MFS_MefA_like"/>
    <property type="match status" value="1"/>
</dbReference>
<feature type="domain" description="Major facilitator superfamily (MFS) profile" evidence="8">
    <location>
        <begin position="1"/>
        <end position="424"/>
    </location>
</feature>
<feature type="transmembrane region" description="Helical" evidence="7">
    <location>
        <begin position="84"/>
        <end position="102"/>
    </location>
</feature>
<organism evidence="9 10">
    <name type="scientific">Longispora fulva</name>
    <dbReference type="NCBI Taxonomy" id="619741"/>
    <lineage>
        <taxon>Bacteria</taxon>
        <taxon>Bacillati</taxon>
        <taxon>Actinomycetota</taxon>
        <taxon>Actinomycetes</taxon>
        <taxon>Micromonosporales</taxon>
        <taxon>Micromonosporaceae</taxon>
        <taxon>Longispora</taxon>
    </lineage>
</organism>
<dbReference type="GO" id="GO:0005886">
    <property type="term" value="C:plasma membrane"/>
    <property type="evidence" value="ECO:0007669"/>
    <property type="project" value="UniProtKB-SubCell"/>
</dbReference>
<feature type="transmembrane region" description="Helical" evidence="7">
    <location>
        <begin position="48"/>
        <end position="72"/>
    </location>
</feature>
<feature type="transmembrane region" description="Helical" evidence="7">
    <location>
        <begin position="400"/>
        <end position="420"/>
    </location>
</feature>
<sequence length="437" mass="45723">MLSFLINRDFARLWSGQAISVVGDFVFDTTLTIWVAKDLLAGSQWAPAAVSGLMLCTVLAIMVVGPVAGVFVDRWDRKRLMLGTEVLRGVLVGALTLVTLFPTDTLPIGVWLGLLYFVVFVVNSAGQFFNPARFATIGEIVPGEVDRARAFGLGQATQATAVIVGPPLAAPLLFSVGIQWALLLNAASYAVSFLAIRGVRIEARPAAQRAAKPSWRAEFGAGLKMFATNRFLVALLGIAVIAQLGTGAMNALDIFFLTDNLHVQPNLLGVMSMAIGVGSVVGALLSGRLVALVGARNLTWGGLFLGGLLFAVYARQTSFVPAVACAVAFMIPVTALNTGLSPMLLEATPKGYMGRMMAVFNPVNNAAGMLSVVAAGSLASTTLRDFHASVAGVHLGRIDLIFTVSALLVVTAGVIGAFVLPSARRGKPAAEPAEIAT</sequence>
<dbReference type="Gene3D" id="1.20.1250.20">
    <property type="entry name" value="MFS general substrate transporter like domains"/>
    <property type="match status" value="1"/>
</dbReference>
<evidence type="ECO:0000256" key="5">
    <source>
        <dbReference type="ARBA" id="ARBA00022989"/>
    </source>
</evidence>
<feature type="transmembrane region" description="Helical" evidence="7">
    <location>
        <begin position="297"/>
        <end position="314"/>
    </location>
</feature>
<keyword evidence="5 7" id="KW-1133">Transmembrane helix</keyword>
<dbReference type="PANTHER" id="PTHR43266">
    <property type="entry name" value="MACROLIDE-EFFLUX PROTEIN"/>
    <property type="match status" value="1"/>
</dbReference>
<feature type="transmembrane region" description="Helical" evidence="7">
    <location>
        <begin position="180"/>
        <end position="199"/>
    </location>
</feature>
<feature type="transmembrane region" description="Helical" evidence="7">
    <location>
        <begin position="108"/>
        <end position="129"/>
    </location>
</feature>
<feature type="transmembrane region" description="Helical" evidence="7">
    <location>
        <begin position="357"/>
        <end position="380"/>
    </location>
</feature>
<reference evidence="9" key="1">
    <citation type="submission" date="2020-11" db="EMBL/GenBank/DDBJ databases">
        <title>Sequencing the genomes of 1000 actinobacteria strains.</title>
        <authorList>
            <person name="Klenk H.-P."/>
        </authorList>
    </citation>
    <scope>NUCLEOTIDE SEQUENCE</scope>
    <source>
        <strain evidence="9">DSM 45356</strain>
    </source>
</reference>
<dbReference type="RefSeq" id="WP_197002799.1">
    <property type="nucleotide sequence ID" value="NZ_BONS01000002.1"/>
</dbReference>
<evidence type="ECO:0000259" key="8">
    <source>
        <dbReference type="PROSITE" id="PS50850"/>
    </source>
</evidence>
<keyword evidence="10" id="KW-1185">Reference proteome</keyword>
<protein>
    <submittedName>
        <fullName evidence="9">MFS family permease</fullName>
    </submittedName>
</protein>
<evidence type="ECO:0000256" key="4">
    <source>
        <dbReference type="ARBA" id="ARBA00022692"/>
    </source>
</evidence>
<feature type="transmembrane region" description="Helical" evidence="7">
    <location>
        <begin position="231"/>
        <end position="255"/>
    </location>
</feature>
<comment type="subcellular location">
    <subcellularLocation>
        <location evidence="1">Cell membrane</location>
        <topology evidence="1">Multi-pass membrane protein</topology>
    </subcellularLocation>
</comment>